<reference evidence="7" key="3">
    <citation type="submission" date="2008-04" db="EMBL/GenBank/DDBJ databases">
        <title>Complete sequence of chromosome of Exiguobacterium sibiricum 255-15.</title>
        <authorList>
            <consortium name="US DOE Joint Genome Institute"/>
            <person name="Copeland A."/>
            <person name="Lucas S."/>
            <person name="Lapidus A."/>
            <person name="Glavina del Rio T."/>
            <person name="Dalin E."/>
            <person name="Tice H."/>
            <person name="Bruce D."/>
            <person name="Goodwin L."/>
            <person name="Pitluck S."/>
            <person name="Kiss H."/>
            <person name="Chertkov O."/>
            <person name="Monk C."/>
            <person name="Brettin T."/>
            <person name="Detter J.C."/>
            <person name="Han C."/>
            <person name="Kuske C.R."/>
            <person name="Schmutz J."/>
            <person name="Larimer F."/>
            <person name="Land M."/>
            <person name="Hauser L."/>
            <person name="Kyrpides N."/>
            <person name="Mikhailova N."/>
            <person name="Vishnivetskaya T."/>
            <person name="Rodrigues D.F."/>
            <person name="Gilichinsky D."/>
            <person name="Tiedje J."/>
            <person name="Richardson P."/>
        </authorList>
    </citation>
    <scope>NUCLEOTIDE SEQUENCE [LARGE SCALE GENOMIC DNA]</scope>
    <source>
        <strain evidence="7">DSM 17290 / CIP 109462 / JCM 13490 / 255-15</strain>
    </source>
</reference>
<keyword evidence="3 4" id="KW-0067">ATP-binding</keyword>
<evidence type="ECO:0000256" key="2">
    <source>
        <dbReference type="ARBA" id="ARBA00022741"/>
    </source>
</evidence>
<dbReference type="GO" id="GO:0046872">
    <property type="term" value="F:metal ion binding"/>
    <property type="evidence" value="ECO:0007669"/>
    <property type="project" value="UniProtKB-KW"/>
</dbReference>
<gene>
    <name evidence="6" type="ordered locus">Exig_0868</name>
</gene>
<dbReference type="PIRSF" id="PIRSF006806">
    <property type="entry name" value="FTHF_cligase"/>
    <property type="match status" value="1"/>
</dbReference>
<evidence type="ECO:0000256" key="1">
    <source>
        <dbReference type="ARBA" id="ARBA00010638"/>
    </source>
</evidence>
<protein>
    <recommendedName>
        <fullName evidence="5">5-formyltetrahydrofolate cyclo-ligase</fullName>
        <ecNumber evidence="5">6.3.3.2</ecNumber>
    </recommendedName>
</protein>
<evidence type="ECO:0000313" key="6">
    <source>
        <dbReference type="EMBL" id="ACB60348.1"/>
    </source>
</evidence>
<evidence type="ECO:0000256" key="5">
    <source>
        <dbReference type="RuleBase" id="RU361279"/>
    </source>
</evidence>
<reference evidence="6 7" key="2">
    <citation type="journal article" date="2008" name="BMC Genomics">
        <title>Architecture of thermal adaptation in an Exiguobacterium sibiricum strain isolated from 3 million year old permafrost: a genome and transcriptome approach.</title>
        <authorList>
            <person name="Rodrigues D.F."/>
            <person name="Ivanova N."/>
            <person name="He Z."/>
            <person name="Huebner M."/>
            <person name="Zhou J."/>
            <person name="Tiedje J.M."/>
        </authorList>
    </citation>
    <scope>NUCLEOTIDE SEQUENCE [LARGE SCALE GENOMIC DNA]</scope>
    <source>
        <strain evidence="7">DSM 17290 / CIP 109462 / JCM 13490 / 255-15</strain>
    </source>
</reference>
<feature type="binding site" evidence="4">
    <location>
        <begin position="3"/>
        <end position="7"/>
    </location>
    <ligand>
        <name>ATP</name>
        <dbReference type="ChEBI" id="CHEBI:30616"/>
    </ligand>
</feature>
<keyword evidence="5" id="KW-0460">Magnesium</keyword>
<dbReference type="InterPro" id="IPR002698">
    <property type="entry name" value="FTHF_cligase"/>
</dbReference>
<comment type="catalytic activity">
    <reaction evidence="5">
        <text>(6S)-5-formyl-5,6,7,8-tetrahydrofolate + ATP = (6R)-5,10-methenyltetrahydrofolate + ADP + phosphate</text>
        <dbReference type="Rhea" id="RHEA:10488"/>
        <dbReference type="ChEBI" id="CHEBI:30616"/>
        <dbReference type="ChEBI" id="CHEBI:43474"/>
        <dbReference type="ChEBI" id="CHEBI:57455"/>
        <dbReference type="ChEBI" id="CHEBI:57457"/>
        <dbReference type="ChEBI" id="CHEBI:456216"/>
        <dbReference type="EC" id="6.3.3.2"/>
    </reaction>
</comment>
<dbReference type="eggNOG" id="COG0212">
    <property type="taxonomic scope" value="Bacteria"/>
</dbReference>
<keyword evidence="5" id="KW-0479">Metal-binding</keyword>
<keyword evidence="7" id="KW-1185">Reference proteome</keyword>
<dbReference type="AlphaFoldDB" id="B1YLB6"/>
<dbReference type="GO" id="GO:0030272">
    <property type="term" value="F:5-formyltetrahydrofolate cyclo-ligase activity"/>
    <property type="evidence" value="ECO:0007669"/>
    <property type="project" value="UniProtKB-EC"/>
</dbReference>
<evidence type="ECO:0000256" key="3">
    <source>
        <dbReference type="ARBA" id="ARBA00022840"/>
    </source>
</evidence>
<dbReference type="OrthoDB" id="9801938at2"/>
<keyword evidence="6" id="KW-0436">Ligase</keyword>
<dbReference type="InterPro" id="IPR037171">
    <property type="entry name" value="NagB/RpiA_transferase-like"/>
</dbReference>
<evidence type="ECO:0000256" key="4">
    <source>
        <dbReference type="PIRSR" id="PIRSR006806-1"/>
    </source>
</evidence>
<feature type="binding site" evidence="4">
    <location>
        <begin position="128"/>
        <end position="136"/>
    </location>
    <ligand>
        <name>ATP</name>
        <dbReference type="ChEBI" id="CHEBI:30616"/>
    </ligand>
</feature>
<dbReference type="Gene3D" id="3.40.50.10420">
    <property type="entry name" value="NagB/RpiA/CoA transferase-like"/>
    <property type="match status" value="1"/>
</dbReference>
<feature type="binding site" evidence="4">
    <location>
        <position position="52"/>
    </location>
    <ligand>
        <name>substrate</name>
    </ligand>
</feature>
<organism evidence="6 7">
    <name type="scientific">Exiguobacterium sibiricum (strain DSM 17290 / CCUG 55495 / CIP 109462 / JCM 13490 / 255-15)</name>
    <dbReference type="NCBI Taxonomy" id="262543"/>
    <lineage>
        <taxon>Bacteria</taxon>
        <taxon>Bacillati</taxon>
        <taxon>Bacillota</taxon>
        <taxon>Bacilli</taxon>
        <taxon>Bacillales</taxon>
        <taxon>Bacillales Family XII. Incertae Sedis</taxon>
        <taxon>Exiguobacterium</taxon>
    </lineage>
</organism>
<evidence type="ECO:0000313" key="7">
    <source>
        <dbReference type="Proteomes" id="UP000001681"/>
    </source>
</evidence>
<dbReference type="GO" id="GO:0005524">
    <property type="term" value="F:ATP binding"/>
    <property type="evidence" value="ECO:0007669"/>
    <property type="project" value="UniProtKB-KW"/>
</dbReference>
<dbReference type="NCBIfam" id="TIGR02727">
    <property type="entry name" value="MTHFS_bact"/>
    <property type="match status" value="1"/>
</dbReference>
<dbReference type="GO" id="GO:0035999">
    <property type="term" value="P:tetrahydrofolate interconversion"/>
    <property type="evidence" value="ECO:0007669"/>
    <property type="project" value="TreeGrafter"/>
</dbReference>
<dbReference type="HOGENOM" id="CLU_066245_2_2_9"/>
<dbReference type="Pfam" id="PF01812">
    <property type="entry name" value="5-FTHF_cyc-lig"/>
    <property type="match status" value="1"/>
</dbReference>
<dbReference type="RefSeq" id="WP_012369772.1">
    <property type="nucleotide sequence ID" value="NC_010556.1"/>
</dbReference>
<comment type="similarity">
    <text evidence="1 5">Belongs to the 5-formyltetrahydrofolate cyclo-ligase family.</text>
</comment>
<dbReference type="GO" id="GO:0009396">
    <property type="term" value="P:folic acid-containing compound biosynthetic process"/>
    <property type="evidence" value="ECO:0007669"/>
    <property type="project" value="TreeGrafter"/>
</dbReference>
<proteinExistence type="inferred from homology"/>
<dbReference type="PANTHER" id="PTHR23407">
    <property type="entry name" value="ATPASE INHIBITOR/5-FORMYLTETRAHYDROFOLATE CYCLO-LIGASE"/>
    <property type="match status" value="1"/>
</dbReference>
<dbReference type="PANTHER" id="PTHR23407:SF1">
    <property type="entry name" value="5-FORMYLTETRAHYDROFOLATE CYCLO-LIGASE"/>
    <property type="match status" value="1"/>
</dbReference>
<sequence>MEKQEIRRWITDQLNRLENREQKQQQIYDQLFELPEWKNAQSIAVTLSFRNECATDPIILKAWQLGKQVVIPKVIQQEMKFFEYVPNSPLIETKMGIREPDDQANEQSLRSVDLCLVPGRAFTRAGYRIGWGGGFYDRALTDYPGHTVAVTFDCQLVSDFEVEPFDQPVQKIVTESKVIVCR</sequence>
<dbReference type="Proteomes" id="UP000001681">
    <property type="component" value="Chromosome"/>
</dbReference>
<dbReference type="KEGG" id="esi:Exig_0868"/>
<reference evidence="6 7" key="1">
    <citation type="journal article" date="2006" name="Extremophiles">
        <title>Characterization of Exiguobacterium isolates from the Siberian permafrost. Description of Exiguobacterium sibiricum sp. nov.</title>
        <authorList>
            <person name="Rodrigues D.F."/>
            <person name="Goris J."/>
            <person name="Vishnivetskaya T."/>
            <person name="Gilichinsky D."/>
            <person name="Thomashow M.F."/>
            <person name="Tiedje J.M."/>
        </authorList>
    </citation>
    <scope>NUCLEOTIDE SEQUENCE [LARGE SCALE GENOMIC DNA]</scope>
    <source>
        <strain evidence="7">DSM 17290 / CIP 109462 / JCM 13490 / 255-15</strain>
    </source>
</reference>
<accession>B1YLB6</accession>
<dbReference type="STRING" id="262543.Exig_0868"/>
<dbReference type="InterPro" id="IPR024185">
    <property type="entry name" value="FTHF_cligase-like_sf"/>
</dbReference>
<feature type="binding site" evidence="4">
    <location>
        <position position="47"/>
    </location>
    <ligand>
        <name>substrate</name>
    </ligand>
</feature>
<dbReference type="SUPFAM" id="SSF100950">
    <property type="entry name" value="NagB/RpiA/CoA transferase-like"/>
    <property type="match status" value="1"/>
</dbReference>
<comment type="cofactor">
    <cofactor evidence="5">
        <name>Mg(2+)</name>
        <dbReference type="ChEBI" id="CHEBI:18420"/>
    </cofactor>
</comment>
<dbReference type="EMBL" id="CP001022">
    <property type="protein sequence ID" value="ACB60348.1"/>
    <property type="molecule type" value="Genomic_DNA"/>
</dbReference>
<name>B1YLB6_EXIS2</name>
<dbReference type="EC" id="6.3.3.2" evidence="5"/>
<keyword evidence="2 4" id="KW-0547">Nucleotide-binding</keyword>